<sequence length="387" mass="42839">MTKVSEKKVKVSEEKAQTPDRRKFLKGAGVAGAAAAASIAFPQVSRAQTVTLRMQGAWGAADIFNEMAQEYVKRVEDMAGGRLKIEYLVSGAVVAAFQVQDAVHNGVLDGGHQVTAYWYGKHKAASLFGTGPVFGASASQILAWIHKGGGKELYRELVQDILGLNLVGFFCMPMPTQPLGWFKKEIKSADDLQGLKYRTVGLATDIMQGMGLQVTQLPGGEIVPALERGVIEAFEYNNPTSDSRFGAQDVSKTYMMGSYHQAAEFFEIIFNKARFESLPEEHQKILEYSAEAANTSNYATAMDNYSNDLQKLINEAGVKVHRTPDSVMAAQLASWDKVLEELNKDAFFKKVVDSQREWSHRVAFYDLINSADYKLAFKHYFPGEINF</sequence>
<dbReference type="InterPro" id="IPR026289">
    <property type="entry name" value="SBP_TakP-like"/>
</dbReference>
<dbReference type="GO" id="GO:0046872">
    <property type="term" value="F:metal ion binding"/>
    <property type="evidence" value="ECO:0007669"/>
    <property type="project" value="UniProtKB-KW"/>
</dbReference>
<dbReference type="GO" id="GO:0031317">
    <property type="term" value="C:tripartite ATP-independent periplasmic transporter complex"/>
    <property type="evidence" value="ECO:0007669"/>
    <property type="project" value="InterPro"/>
</dbReference>
<dbReference type="AlphaFoldDB" id="A0A839SRC9"/>
<protein>
    <submittedName>
        <fullName evidence="4">TRAP-type mannitol/chloroaromatic compound transport system substrate-binding protein</fullName>
    </submittedName>
</protein>
<organism evidence="4 5">
    <name type="scientific">Limibacillus halophilus</name>
    <dbReference type="NCBI Taxonomy" id="1579333"/>
    <lineage>
        <taxon>Bacteria</taxon>
        <taxon>Pseudomonadati</taxon>
        <taxon>Pseudomonadota</taxon>
        <taxon>Alphaproteobacteria</taxon>
        <taxon>Rhodospirillales</taxon>
        <taxon>Rhodovibrionaceae</taxon>
        <taxon>Limibacillus</taxon>
    </lineage>
</organism>
<evidence type="ECO:0000313" key="4">
    <source>
        <dbReference type="EMBL" id="MBB3065427.1"/>
    </source>
</evidence>
<feature type="binding site" evidence="2">
    <location>
        <position position="177"/>
    </location>
    <ligand>
        <name>substrate</name>
    </ligand>
</feature>
<accession>A0A839SRC9</accession>
<keyword evidence="3" id="KW-0479">Metal-binding</keyword>
<dbReference type="PROSITE" id="PS51318">
    <property type="entry name" value="TAT"/>
    <property type="match status" value="1"/>
</dbReference>
<dbReference type="InterPro" id="IPR018389">
    <property type="entry name" value="DctP_fam"/>
</dbReference>
<keyword evidence="5" id="KW-1185">Reference proteome</keyword>
<dbReference type="Proteomes" id="UP000581135">
    <property type="component" value="Unassembled WGS sequence"/>
</dbReference>
<dbReference type="InterPro" id="IPR038404">
    <property type="entry name" value="TRAP_DctP_sf"/>
</dbReference>
<evidence type="ECO:0000313" key="5">
    <source>
        <dbReference type="Proteomes" id="UP000581135"/>
    </source>
</evidence>
<dbReference type="PIRSF" id="PIRSF039026">
    <property type="entry name" value="SiaP"/>
    <property type="match status" value="1"/>
</dbReference>
<feature type="binding site" evidence="3">
    <location>
        <position position="261"/>
    </location>
    <ligand>
        <name>substrate</name>
    </ligand>
</feature>
<dbReference type="PANTHER" id="PTHR33376:SF5">
    <property type="entry name" value="EXTRACYTOPLASMIC SOLUTE RECEPTOR PROTEIN"/>
    <property type="match status" value="1"/>
</dbReference>
<dbReference type="NCBIfam" id="TIGR01409">
    <property type="entry name" value="TAT_signal_seq"/>
    <property type="match status" value="1"/>
</dbReference>
<feature type="binding site" evidence="2">
    <location>
        <position position="198"/>
    </location>
    <ligand>
        <name>substrate</name>
    </ligand>
</feature>
<dbReference type="NCBIfam" id="NF037995">
    <property type="entry name" value="TRAP_S1"/>
    <property type="match status" value="1"/>
</dbReference>
<dbReference type="Pfam" id="PF10518">
    <property type="entry name" value="TAT_signal"/>
    <property type="match status" value="1"/>
</dbReference>
<dbReference type="RefSeq" id="WP_183416258.1">
    <property type="nucleotide sequence ID" value="NZ_JACHXA010000004.1"/>
</dbReference>
<dbReference type="EMBL" id="JACHXA010000004">
    <property type="protein sequence ID" value="MBB3065427.1"/>
    <property type="molecule type" value="Genomic_DNA"/>
</dbReference>
<feature type="binding site" evidence="3">
    <location>
        <position position="235"/>
    </location>
    <ligand>
        <name>substrate</name>
    </ligand>
</feature>
<evidence type="ECO:0000256" key="1">
    <source>
        <dbReference type="ARBA" id="ARBA00022729"/>
    </source>
</evidence>
<proteinExistence type="predicted"/>
<evidence type="ECO:0000256" key="3">
    <source>
        <dbReference type="PIRSR" id="PIRSR039026-2"/>
    </source>
</evidence>
<comment type="caution">
    <text evidence="4">The sequence shown here is derived from an EMBL/GenBank/DDBJ whole genome shotgun (WGS) entry which is preliminary data.</text>
</comment>
<dbReference type="Gene3D" id="3.40.190.170">
    <property type="entry name" value="Bacterial extracellular solute-binding protein, family 7"/>
    <property type="match status" value="1"/>
</dbReference>
<dbReference type="Gene3D" id="3.40.190.10">
    <property type="entry name" value="Periplasmic binding protein-like II"/>
    <property type="match status" value="1"/>
</dbReference>
<dbReference type="CDD" id="cd13604">
    <property type="entry name" value="PBP2_TRAP_ketoacid_lactate_like"/>
    <property type="match status" value="1"/>
</dbReference>
<name>A0A839SRC9_9PROT</name>
<dbReference type="PANTHER" id="PTHR33376">
    <property type="match status" value="1"/>
</dbReference>
<dbReference type="InterPro" id="IPR019546">
    <property type="entry name" value="TAT_signal_bac_arc"/>
</dbReference>
<dbReference type="GO" id="GO:0055085">
    <property type="term" value="P:transmembrane transport"/>
    <property type="evidence" value="ECO:0007669"/>
    <property type="project" value="InterPro"/>
</dbReference>
<keyword evidence="1" id="KW-0732">Signal</keyword>
<dbReference type="Pfam" id="PF03480">
    <property type="entry name" value="DctP"/>
    <property type="match status" value="1"/>
</dbReference>
<dbReference type="InterPro" id="IPR006311">
    <property type="entry name" value="TAT_signal"/>
</dbReference>
<gene>
    <name evidence="4" type="ORF">FHR98_001714</name>
</gene>
<evidence type="ECO:0000256" key="2">
    <source>
        <dbReference type="PIRSR" id="PIRSR039026-1"/>
    </source>
</evidence>
<feature type="binding site" evidence="3">
    <location>
        <position position="236"/>
    </location>
    <ligand>
        <name>Na(+)</name>
        <dbReference type="ChEBI" id="CHEBI:29101"/>
    </ligand>
</feature>
<reference evidence="4 5" key="1">
    <citation type="submission" date="2020-08" db="EMBL/GenBank/DDBJ databases">
        <title>Genomic Encyclopedia of Type Strains, Phase III (KMG-III): the genomes of soil and plant-associated and newly described type strains.</title>
        <authorList>
            <person name="Whitman W."/>
        </authorList>
    </citation>
    <scope>NUCLEOTIDE SEQUENCE [LARGE SCALE GENOMIC DNA]</scope>
    <source>
        <strain evidence="4 5">CECT 8803</strain>
    </source>
</reference>